<dbReference type="Proteomes" id="UP000828390">
    <property type="component" value="Unassembled WGS sequence"/>
</dbReference>
<accession>A0A9D4QLZ4</accession>
<dbReference type="AlphaFoldDB" id="A0A9D4QLZ4"/>
<evidence type="ECO:0000313" key="1">
    <source>
        <dbReference type="EMBL" id="KAH3836086.1"/>
    </source>
</evidence>
<organism evidence="1 2">
    <name type="scientific">Dreissena polymorpha</name>
    <name type="common">Zebra mussel</name>
    <name type="synonym">Mytilus polymorpha</name>
    <dbReference type="NCBI Taxonomy" id="45954"/>
    <lineage>
        <taxon>Eukaryota</taxon>
        <taxon>Metazoa</taxon>
        <taxon>Spiralia</taxon>
        <taxon>Lophotrochozoa</taxon>
        <taxon>Mollusca</taxon>
        <taxon>Bivalvia</taxon>
        <taxon>Autobranchia</taxon>
        <taxon>Heteroconchia</taxon>
        <taxon>Euheterodonta</taxon>
        <taxon>Imparidentia</taxon>
        <taxon>Neoheterodontei</taxon>
        <taxon>Myida</taxon>
        <taxon>Dreissenoidea</taxon>
        <taxon>Dreissenidae</taxon>
        <taxon>Dreissena</taxon>
    </lineage>
</organism>
<gene>
    <name evidence="1" type="ORF">DPMN_109455</name>
</gene>
<reference evidence="1" key="2">
    <citation type="submission" date="2020-11" db="EMBL/GenBank/DDBJ databases">
        <authorList>
            <person name="McCartney M.A."/>
            <person name="Auch B."/>
            <person name="Kono T."/>
            <person name="Mallez S."/>
            <person name="Becker A."/>
            <person name="Gohl D.M."/>
            <person name="Silverstein K.A.T."/>
            <person name="Koren S."/>
            <person name="Bechman K.B."/>
            <person name="Herman A."/>
            <person name="Abrahante J.E."/>
            <person name="Garbe J."/>
        </authorList>
    </citation>
    <scope>NUCLEOTIDE SEQUENCE</scope>
    <source>
        <strain evidence="1">Duluth1</strain>
        <tissue evidence="1">Whole animal</tissue>
    </source>
</reference>
<protein>
    <submittedName>
        <fullName evidence="1">Uncharacterized protein</fullName>
    </submittedName>
</protein>
<evidence type="ECO:0000313" key="2">
    <source>
        <dbReference type="Proteomes" id="UP000828390"/>
    </source>
</evidence>
<comment type="caution">
    <text evidence="1">The sequence shown here is derived from an EMBL/GenBank/DDBJ whole genome shotgun (WGS) entry which is preliminary data.</text>
</comment>
<reference evidence="1" key="1">
    <citation type="journal article" date="2019" name="bioRxiv">
        <title>The Genome of the Zebra Mussel, Dreissena polymorpha: A Resource for Invasive Species Research.</title>
        <authorList>
            <person name="McCartney M.A."/>
            <person name="Auch B."/>
            <person name="Kono T."/>
            <person name="Mallez S."/>
            <person name="Zhang Y."/>
            <person name="Obille A."/>
            <person name="Becker A."/>
            <person name="Abrahante J.E."/>
            <person name="Garbe J."/>
            <person name="Badalamenti J.P."/>
            <person name="Herman A."/>
            <person name="Mangelson H."/>
            <person name="Liachko I."/>
            <person name="Sullivan S."/>
            <person name="Sone E.D."/>
            <person name="Koren S."/>
            <person name="Silverstein K.A.T."/>
            <person name="Beckman K.B."/>
            <person name="Gohl D.M."/>
        </authorList>
    </citation>
    <scope>NUCLEOTIDE SEQUENCE</scope>
    <source>
        <strain evidence="1">Duluth1</strain>
        <tissue evidence="1">Whole animal</tissue>
    </source>
</reference>
<proteinExistence type="predicted"/>
<keyword evidence="2" id="KW-1185">Reference proteome</keyword>
<name>A0A9D4QLZ4_DREPO</name>
<dbReference type="EMBL" id="JAIWYP010000004">
    <property type="protein sequence ID" value="KAH3836086.1"/>
    <property type="molecule type" value="Genomic_DNA"/>
</dbReference>
<sequence>MDNIRVPRHLGTSVDYIMDHIRVLHHGPTSGITSWTNIRGFQTQWNVLACLHDFVI</sequence>